<dbReference type="SUPFAM" id="SSF103473">
    <property type="entry name" value="MFS general substrate transporter"/>
    <property type="match status" value="1"/>
</dbReference>
<name>A0A504UZB5_9HYPH</name>
<evidence type="ECO:0000256" key="3">
    <source>
        <dbReference type="ARBA" id="ARBA00022692"/>
    </source>
</evidence>
<dbReference type="InterPro" id="IPR050189">
    <property type="entry name" value="MFS_Efflux_Transporters"/>
</dbReference>
<keyword evidence="4 6" id="KW-1133">Transmembrane helix</keyword>
<feature type="transmembrane region" description="Helical" evidence="6">
    <location>
        <begin position="277"/>
        <end position="298"/>
    </location>
</feature>
<feature type="transmembrane region" description="Helical" evidence="6">
    <location>
        <begin position="45"/>
        <end position="63"/>
    </location>
</feature>
<dbReference type="AlphaFoldDB" id="A0A504UZB5"/>
<keyword evidence="8" id="KW-1185">Reference proteome</keyword>
<evidence type="ECO:0000256" key="2">
    <source>
        <dbReference type="ARBA" id="ARBA00022475"/>
    </source>
</evidence>
<evidence type="ECO:0000313" key="8">
    <source>
        <dbReference type="Proteomes" id="UP000316429"/>
    </source>
</evidence>
<feature type="transmembrane region" description="Helical" evidence="6">
    <location>
        <begin position="368"/>
        <end position="390"/>
    </location>
</feature>
<evidence type="ECO:0000256" key="1">
    <source>
        <dbReference type="ARBA" id="ARBA00004651"/>
    </source>
</evidence>
<dbReference type="PANTHER" id="PTHR43124">
    <property type="entry name" value="PURINE EFFLUX PUMP PBUE"/>
    <property type="match status" value="1"/>
</dbReference>
<comment type="subcellular location">
    <subcellularLocation>
        <location evidence="1">Cell membrane</location>
        <topology evidence="1">Multi-pass membrane protein</topology>
    </subcellularLocation>
</comment>
<keyword evidence="5 6" id="KW-0472">Membrane</keyword>
<sequence>MNMPRTALVAALTVSQILGWGTTYEMPAVFGRAMAADLGLANETAFAGLTVMMLVMAFLGPWTGRQIARHGASKVLALGSALMAAGLATLALSTGLVLYAVAWLILGVGGSFALTVPAFAAVVEREGRDARRAIGILMVFTGLSSAVCWPLLTLAGEALGWRGALLAAAAVQLLVVLPVHLAIGRIAITRSDEDRAADAVEPLDLSRRMAVVAFLLIALSSSLSSLMTFGLSPQLLHILELSGATPALALQLGSLRAVFGISARAVDLVLGKRTSPITTGLAGSAMLTASTLLLIFFSGTPSSLLLFTALYGFGSGVSALARATMALSFFSASRFARQSARLALPQNLANATAPVLMTSVIDRAGIDAGLVLATLLAATGFVAILGLAVIARKGRPISPLAGENGKSKA</sequence>
<keyword evidence="2" id="KW-1003">Cell membrane</keyword>
<gene>
    <name evidence="7" type="ORF">FJQ55_06175</name>
</gene>
<feature type="transmembrane region" description="Helical" evidence="6">
    <location>
        <begin position="100"/>
        <end position="122"/>
    </location>
</feature>
<dbReference type="GO" id="GO:0022857">
    <property type="term" value="F:transmembrane transporter activity"/>
    <property type="evidence" value="ECO:0007669"/>
    <property type="project" value="InterPro"/>
</dbReference>
<dbReference type="Proteomes" id="UP000316429">
    <property type="component" value="Unassembled WGS sequence"/>
</dbReference>
<organism evidence="7 8">
    <name type="scientific">Rhizobium glycinendophyticum</name>
    <dbReference type="NCBI Taxonomy" id="2589807"/>
    <lineage>
        <taxon>Bacteria</taxon>
        <taxon>Pseudomonadati</taxon>
        <taxon>Pseudomonadota</taxon>
        <taxon>Alphaproteobacteria</taxon>
        <taxon>Hyphomicrobiales</taxon>
        <taxon>Rhizobiaceae</taxon>
        <taxon>Rhizobium/Agrobacterium group</taxon>
        <taxon>Rhizobium</taxon>
    </lineage>
</organism>
<evidence type="ECO:0000256" key="4">
    <source>
        <dbReference type="ARBA" id="ARBA00022989"/>
    </source>
</evidence>
<dbReference type="OrthoDB" id="7200137at2"/>
<comment type="caution">
    <text evidence="7">The sequence shown here is derived from an EMBL/GenBank/DDBJ whole genome shotgun (WGS) entry which is preliminary data.</text>
</comment>
<evidence type="ECO:0000256" key="5">
    <source>
        <dbReference type="ARBA" id="ARBA00023136"/>
    </source>
</evidence>
<proteinExistence type="predicted"/>
<evidence type="ECO:0000313" key="7">
    <source>
        <dbReference type="EMBL" id="TPP10433.1"/>
    </source>
</evidence>
<feature type="transmembrane region" description="Helical" evidence="6">
    <location>
        <begin position="304"/>
        <end position="330"/>
    </location>
</feature>
<dbReference type="PANTHER" id="PTHR43124:SF3">
    <property type="entry name" value="CHLORAMPHENICOL EFFLUX PUMP RV0191"/>
    <property type="match status" value="1"/>
</dbReference>
<feature type="transmembrane region" description="Helical" evidence="6">
    <location>
        <begin position="75"/>
        <end position="94"/>
    </location>
</feature>
<dbReference type="EMBL" id="VFYP01000001">
    <property type="protein sequence ID" value="TPP10433.1"/>
    <property type="molecule type" value="Genomic_DNA"/>
</dbReference>
<reference evidence="7 8" key="1">
    <citation type="submission" date="2019-06" db="EMBL/GenBank/DDBJ databases">
        <title>Rhizobium sp. CL12 isolated from roots of soybean.</title>
        <authorList>
            <person name="Wang C."/>
        </authorList>
    </citation>
    <scope>NUCLEOTIDE SEQUENCE [LARGE SCALE GENOMIC DNA]</scope>
    <source>
        <strain evidence="7 8">CL12</strain>
    </source>
</reference>
<accession>A0A504UZB5</accession>
<dbReference type="InterPro" id="IPR036259">
    <property type="entry name" value="MFS_trans_sf"/>
</dbReference>
<dbReference type="Pfam" id="PF07690">
    <property type="entry name" value="MFS_1"/>
    <property type="match status" value="1"/>
</dbReference>
<dbReference type="InterPro" id="IPR011701">
    <property type="entry name" value="MFS"/>
</dbReference>
<dbReference type="GO" id="GO:0005886">
    <property type="term" value="C:plasma membrane"/>
    <property type="evidence" value="ECO:0007669"/>
    <property type="project" value="UniProtKB-SubCell"/>
</dbReference>
<dbReference type="RefSeq" id="WP_140826780.1">
    <property type="nucleotide sequence ID" value="NZ_VFYP01000001.1"/>
</dbReference>
<evidence type="ECO:0000256" key="6">
    <source>
        <dbReference type="SAM" id="Phobius"/>
    </source>
</evidence>
<feature type="transmembrane region" description="Helical" evidence="6">
    <location>
        <begin position="209"/>
        <end position="229"/>
    </location>
</feature>
<feature type="transmembrane region" description="Helical" evidence="6">
    <location>
        <begin position="164"/>
        <end position="188"/>
    </location>
</feature>
<feature type="transmembrane region" description="Helical" evidence="6">
    <location>
        <begin position="134"/>
        <end position="152"/>
    </location>
</feature>
<dbReference type="Gene3D" id="1.20.1250.20">
    <property type="entry name" value="MFS general substrate transporter like domains"/>
    <property type="match status" value="1"/>
</dbReference>
<keyword evidence="3 6" id="KW-0812">Transmembrane</keyword>
<protein>
    <submittedName>
        <fullName evidence="7">MFS transporter</fullName>
    </submittedName>
</protein>